<evidence type="ECO:0000313" key="1">
    <source>
        <dbReference type="EMBL" id="TPE53580.1"/>
    </source>
</evidence>
<protein>
    <recommendedName>
        <fullName evidence="3">Flagellar protein FlgN</fullName>
    </recommendedName>
</protein>
<evidence type="ECO:0000313" key="2">
    <source>
        <dbReference type="Proteomes" id="UP000319255"/>
    </source>
</evidence>
<dbReference type="AlphaFoldDB" id="A0A501WYC0"/>
<proteinExistence type="predicted"/>
<evidence type="ECO:0008006" key="3">
    <source>
        <dbReference type="Google" id="ProtNLM"/>
    </source>
</evidence>
<dbReference type="RefSeq" id="WP_140452158.1">
    <property type="nucleotide sequence ID" value="NZ_VFRP01000001.1"/>
</dbReference>
<accession>A0A501WYC0</accession>
<sequence length="125" mass="13456">MIRALLDGSLLGGGSRQDRVLALLDEERRVILEGPLSRLAPLVARREAEIADILAGARPDEDFLAALRAKAARNGRLLRASLAGARAAAETATRARRAAERLRIYSADGRPVEFGSEGGTRDRRA</sequence>
<organism evidence="1 2">
    <name type="scientific">Amaricoccus solimangrovi</name>
    <dbReference type="NCBI Taxonomy" id="2589815"/>
    <lineage>
        <taxon>Bacteria</taxon>
        <taxon>Pseudomonadati</taxon>
        <taxon>Pseudomonadota</taxon>
        <taxon>Alphaproteobacteria</taxon>
        <taxon>Rhodobacterales</taxon>
        <taxon>Paracoccaceae</taxon>
        <taxon>Amaricoccus</taxon>
    </lineage>
</organism>
<keyword evidence="2" id="KW-1185">Reference proteome</keyword>
<comment type="caution">
    <text evidence="1">The sequence shown here is derived from an EMBL/GenBank/DDBJ whole genome shotgun (WGS) entry which is preliminary data.</text>
</comment>
<reference evidence="1 2" key="1">
    <citation type="submission" date="2019-06" db="EMBL/GenBank/DDBJ databases">
        <title>A novel bacterium of genus Amaricoccus, isolated from marine sediment.</title>
        <authorList>
            <person name="Huang H."/>
            <person name="Mo K."/>
            <person name="Hu Y."/>
        </authorList>
    </citation>
    <scope>NUCLEOTIDE SEQUENCE [LARGE SCALE GENOMIC DNA]</scope>
    <source>
        <strain evidence="1 2">HB172011</strain>
    </source>
</reference>
<dbReference type="Proteomes" id="UP000319255">
    <property type="component" value="Unassembled WGS sequence"/>
</dbReference>
<gene>
    <name evidence="1" type="ORF">FJM51_00575</name>
</gene>
<dbReference type="EMBL" id="VFRP01000001">
    <property type="protein sequence ID" value="TPE53580.1"/>
    <property type="molecule type" value="Genomic_DNA"/>
</dbReference>
<name>A0A501WYC0_9RHOB</name>